<gene>
    <name evidence="2" type="ORF">Pan189_15630</name>
</gene>
<dbReference type="RefSeq" id="WP_145363328.1">
    <property type="nucleotide sequence ID" value="NZ_CP036268.1"/>
</dbReference>
<organism evidence="2 3">
    <name type="scientific">Stratiformator vulcanicus</name>
    <dbReference type="NCBI Taxonomy" id="2527980"/>
    <lineage>
        <taxon>Bacteria</taxon>
        <taxon>Pseudomonadati</taxon>
        <taxon>Planctomycetota</taxon>
        <taxon>Planctomycetia</taxon>
        <taxon>Planctomycetales</taxon>
        <taxon>Planctomycetaceae</taxon>
        <taxon>Stratiformator</taxon>
    </lineage>
</organism>
<dbReference type="Proteomes" id="UP000317318">
    <property type="component" value="Chromosome"/>
</dbReference>
<keyword evidence="1" id="KW-1133">Transmembrane helix</keyword>
<sequence length="595" mass="65166">MLQFLSQIDRRWVFLAMLLAVGVPVLTGLTFPETPSPMVRSTYKVIEDLPAGSKVLLALDYDPGAQGELKPMTEAFTRHCSSRGHRLILVTTWPQAPRFTKEAQDISLDDFPDRTYGEDVVNLGFRTGEEGVIKGLVNDLPGTYAADVYGTSVENLPLTKGMKSIQDVDLIISVSGGYPGAKEWVQYAATPYGIKMVAGTTGVQTPYLTPYVPDQLSGILGAIKSAAEYEFLLKKNHPEIEFEALAMERMGPQHSAHLLMIFLIIAGNAIYFTLRRRPFRTTDETERQELLAFSTLLLRGAFVLVLGGVGLVAVGQLMLGNDPGARYERSTEMEVKTDDGSVAKWTEVSGAEASEVGDADVSWSPGRTIGVWIAALLTLAVFSFLYGDNPLYKTTESIFVGVSAGYYMVASFWNELIANLFGRLLPTTARDLGVTNLDGQIENWDPLYIVPLILSLMVLTQLIPGKGWIARWPLAFFIGATAGIKITAFFEADFIRQIQATVLPLIVYSSDVSLSANFASTLRNLTIILGVTSGLTYFFFSAEQRGAVGGYARIGILMLMITFGAAFAFTVMGRIALLVERLQFLFVDWLRLVGG</sequence>
<evidence type="ECO:0000256" key="1">
    <source>
        <dbReference type="SAM" id="Phobius"/>
    </source>
</evidence>
<protein>
    <submittedName>
        <fullName evidence="2">Uncharacterized protein</fullName>
    </submittedName>
</protein>
<proteinExistence type="predicted"/>
<evidence type="ECO:0000313" key="2">
    <source>
        <dbReference type="EMBL" id="QDT37191.1"/>
    </source>
</evidence>
<accession>A0A517QZY0</accession>
<keyword evidence="1" id="KW-0472">Membrane</keyword>
<keyword evidence="3" id="KW-1185">Reference proteome</keyword>
<feature type="transmembrane region" description="Helical" evidence="1">
    <location>
        <begin position="446"/>
        <end position="463"/>
    </location>
</feature>
<dbReference type="EMBL" id="CP036268">
    <property type="protein sequence ID" value="QDT37191.1"/>
    <property type="molecule type" value="Genomic_DNA"/>
</dbReference>
<feature type="transmembrane region" description="Helical" evidence="1">
    <location>
        <begin position="406"/>
        <end position="425"/>
    </location>
</feature>
<feature type="transmembrane region" description="Helical" evidence="1">
    <location>
        <begin position="525"/>
        <end position="542"/>
    </location>
</feature>
<feature type="transmembrane region" description="Helical" evidence="1">
    <location>
        <begin position="469"/>
        <end position="490"/>
    </location>
</feature>
<feature type="transmembrane region" description="Helical" evidence="1">
    <location>
        <begin position="256"/>
        <end position="274"/>
    </location>
</feature>
<feature type="transmembrane region" description="Helical" evidence="1">
    <location>
        <begin position="12"/>
        <end position="31"/>
    </location>
</feature>
<dbReference type="AlphaFoldDB" id="A0A517QZY0"/>
<keyword evidence="1" id="KW-0812">Transmembrane</keyword>
<feature type="transmembrane region" description="Helical" evidence="1">
    <location>
        <begin position="369"/>
        <end position="386"/>
    </location>
</feature>
<dbReference type="OrthoDB" id="248855at2"/>
<dbReference type="KEGG" id="svp:Pan189_15630"/>
<feature type="transmembrane region" description="Helical" evidence="1">
    <location>
        <begin position="296"/>
        <end position="319"/>
    </location>
</feature>
<feature type="transmembrane region" description="Helical" evidence="1">
    <location>
        <begin position="554"/>
        <end position="577"/>
    </location>
</feature>
<reference evidence="2 3" key="1">
    <citation type="submission" date="2019-02" db="EMBL/GenBank/DDBJ databases">
        <title>Deep-cultivation of Planctomycetes and their phenomic and genomic characterization uncovers novel biology.</title>
        <authorList>
            <person name="Wiegand S."/>
            <person name="Jogler M."/>
            <person name="Boedeker C."/>
            <person name="Pinto D."/>
            <person name="Vollmers J."/>
            <person name="Rivas-Marin E."/>
            <person name="Kohn T."/>
            <person name="Peeters S.H."/>
            <person name="Heuer A."/>
            <person name="Rast P."/>
            <person name="Oberbeckmann S."/>
            <person name="Bunk B."/>
            <person name="Jeske O."/>
            <person name="Meyerdierks A."/>
            <person name="Storesund J.E."/>
            <person name="Kallscheuer N."/>
            <person name="Luecker S."/>
            <person name="Lage O.M."/>
            <person name="Pohl T."/>
            <person name="Merkel B.J."/>
            <person name="Hornburger P."/>
            <person name="Mueller R.-W."/>
            <person name="Bruemmer F."/>
            <person name="Labrenz M."/>
            <person name="Spormann A.M."/>
            <person name="Op den Camp H."/>
            <person name="Overmann J."/>
            <person name="Amann R."/>
            <person name="Jetten M.S.M."/>
            <person name="Mascher T."/>
            <person name="Medema M.H."/>
            <person name="Devos D.P."/>
            <person name="Kaster A.-K."/>
            <person name="Ovreas L."/>
            <person name="Rohde M."/>
            <person name="Galperin M.Y."/>
            <person name="Jogler C."/>
        </authorList>
    </citation>
    <scope>NUCLEOTIDE SEQUENCE [LARGE SCALE GENOMIC DNA]</scope>
    <source>
        <strain evidence="2 3">Pan189</strain>
    </source>
</reference>
<evidence type="ECO:0000313" key="3">
    <source>
        <dbReference type="Proteomes" id="UP000317318"/>
    </source>
</evidence>
<name>A0A517QZY0_9PLAN</name>